<evidence type="ECO:0008006" key="3">
    <source>
        <dbReference type="Google" id="ProtNLM"/>
    </source>
</evidence>
<name>A0ABQ4JL95_9ACTN</name>
<dbReference type="EMBL" id="BOPC01000101">
    <property type="protein sequence ID" value="GIJ30225.1"/>
    <property type="molecule type" value="Genomic_DNA"/>
</dbReference>
<dbReference type="SUPFAM" id="SSF53474">
    <property type="entry name" value="alpha/beta-Hydrolases"/>
    <property type="match status" value="1"/>
</dbReference>
<gene>
    <name evidence="1" type="ORF">Vqi01_53870</name>
</gene>
<dbReference type="InterPro" id="IPR029058">
    <property type="entry name" value="AB_hydrolase_fold"/>
</dbReference>
<protein>
    <recommendedName>
        <fullName evidence="3">Serine peptidase</fullName>
    </recommendedName>
</protein>
<comment type="caution">
    <text evidence="1">The sequence shown here is derived from an EMBL/GenBank/DDBJ whole genome shotgun (WGS) entry which is preliminary data.</text>
</comment>
<sequence>MGRVVLVHGIAQQTMGPQTLLAEWLPALQDGLTMADGSSLTSGEVVMSFYGDVFRPSGTRSVGRPPLTADDVTDPLDQELLLAWWAEAARVDPGVSGPAATTRLRTPYMIQRALDALSHSRFFTGLADHLLIGALRQVRRYLTDHDIRHRIRQRVLDTLTEDTQLVVAHSLGSVVAYEALHMIGTSSPRALITLGSPLGIRGMIFDRLLPAPQAHVGLWPSGITSWTNIADRGDIVALVKTLAPLFQGALADFAVHNGVKAHDVRPYLTSQETGAAIRAALW</sequence>
<reference evidence="1 2" key="1">
    <citation type="submission" date="2021-01" db="EMBL/GenBank/DDBJ databases">
        <title>Whole genome shotgun sequence of Verrucosispora qiuiae NBRC 106684.</title>
        <authorList>
            <person name="Komaki H."/>
            <person name="Tamura T."/>
        </authorList>
    </citation>
    <scope>NUCLEOTIDE SEQUENCE [LARGE SCALE GENOMIC DNA]</scope>
    <source>
        <strain evidence="1 2">NBRC 106684</strain>
    </source>
</reference>
<evidence type="ECO:0000313" key="2">
    <source>
        <dbReference type="Proteomes" id="UP000653076"/>
    </source>
</evidence>
<dbReference type="Gene3D" id="3.40.50.1820">
    <property type="entry name" value="alpha/beta hydrolase"/>
    <property type="match status" value="1"/>
</dbReference>
<dbReference type="Proteomes" id="UP000653076">
    <property type="component" value="Unassembled WGS sequence"/>
</dbReference>
<accession>A0ABQ4JL95</accession>
<organism evidence="1 2">
    <name type="scientific">Micromonospora qiuiae</name>
    <dbReference type="NCBI Taxonomy" id="502268"/>
    <lineage>
        <taxon>Bacteria</taxon>
        <taxon>Bacillati</taxon>
        <taxon>Actinomycetota</taxon>
        <taxon>Actinomycetes</taxon>
        <taxon>Micromonosporales</taxon>
        <taxon>Micromonosporaceae</taxon>
        <taxon>Micromonospora</taxon>
    </lineage>
</organism>
<keyword evidence="2" id="KW-1185">Reference proteome</keyword>
<proteinExistence type="predicted"/>
<evidence type="ECO:0000313" key="1">
    <source>
        <dbReference type="EMBL" id="GIJ30225.1"/>
    </source>
</evidence>